<feature type="transmembrane region" description="Helical" evidence="8">
    <location>
        <begin position="55"/>
        <end position="79"/>
    </location>
</feature>
<dbReference type="Proteomes" id="UP000824263">
    <property type="component" value="Unassembled WGS sequence"/>
</dbReference>
<feature type="transmembrane region" description="Helical" evidence="8">
    <location>
        <begin position="14"/>
        <end position="35"/>
    </location>
</feature>
<reference evidence="9" key="1">
    <citation type="journal article" date="2021" name="PeerJ">
        <title>Extensive microbial diversity within the chicken gut microbiome revealed by metagenomics and culture.</title>
        <authorList>
            <person name="Gilroy R."/>
            <person name="Ravi A."/>
            <person name="Getino M."/>
            <person name="Pursley I."/>
            <person name="Horton D.L."/>
            <person name="Alikhan N.F."/>
            <person name="Baker D."/>
            <person name="Gharbi K."/>
            <person name="Hall N."/>
            <person name="Watson M."/>
            <person name="Adriaenssens E.M."/>
            <person name="Foster-Nyarko E."/>
            <person name="Jarju S."/>
            <person name="Secka A."/>
            <person name="Antonio M."/>
            <person name="Oren A."/>
            <person name="Chaudhuri R.R."/>
            <person name="La Ragione R."/>
            <person name="Hildebrand F."/>
            <person name="Pallen M.J."/>
        </authorList>
    </citation>
    <scope>NUCLEOTIDE SEQUENCE</scope>
    <source>
        <strain evidence="9">ChiSxjej1B13-11762</strain>
    </source>
</reference>
<dbReference type="Pfam" id="PF02653">
    <property type="entry name" value="BPD_transp_2"/>
    <property type="match status" value="1"/>
</dbReference>
<sequence>MTTNSKLRQNAQKYSIFLILIAMFIICSILSPYFLTSNNLINILRQTCVGLLIAYGEMILIIAGFLDLSVASVLALSGVLAVDTYRHTQSLIAALAVAIGVSILCNLFNAFFVAQFDVPAFIATLGMQEIARGIALYYCGGSNILQLGDFVVLGQGTVGPIPIPVIIVFLISIVIWYLVNETRWGRSLYAIGGNRNAAVASGINVKVSIYKAYIINGIMAAFAGVIFMARNNAGLPNGAVGYEMNGLTAAIVGGTSFTGGIGTVMGTVAGAFIIAFLENIMNLIGIDSYIQQIIKGAIIVIAVAFDVTSKGKKSAKVIIADDSDKKKEAK</sequence>
<feature type="transmembrane region" description="Helical" evidence="8">
    <location>
        <begin position="210"/>
        <end position="229"/>
    </location>
</feature>
<evidence type="ECO:0000313" key="10">
    <source>
        <dbReference type="Proteomes" id="UP000824263"/>
    </source>
</evidence>
<comment type="subcellular location">
    <subcellularLocation>
        <location evidence="1">Cell membrane</location>
        <topology evidence="1">Multi-pass membrane protein</topology>
    </subcellularLocation>
</comment>
<dbReference type="AlphaFoldDB" id="A0A9D1RAJ2"/>
<evidence type="ECO:0000256" key="8">
    <source>
        <dbReference type="SAM" id="Phobius"/>
    </source>
</evidence>
<evidence type="ECO:0000256" key="1">
    <source>
        <dbReference type="ARBA" id="ARBA00004651"/>
    </source>
</evidence>
<evidence type="ECO:0000256" key="4">
    <source>
        <dbReference type="ARBA" id="ARBA00022519"/>
    </source>
</evidence>
<dbReference type="GO" id="GO:0022857">
    <property type="term" value="F:transmembrane transporter activity"/>
    <property type="evidence" value="ECO:0007669"/>
    <property type="project" value="InterPro"/>
</dbReference>
<keyword evidence="5 8" id="KW-0812">Transmembrane</keyword>
<proteinExistence type="predicted"/>
<feature type="transmembrane region" description="Helical" evidence="8">
    <location>
        <begin position="250"/>
        <end position="277"/>
    </location>
</feature>
<feature type="transmembrane region" description="Helical" evidence="8">
    <location>
        <begin position="134"/>
        <end position="154"/>
    </location>
</feature>
<dbReference type="InterPro" id="IPR001851">
    <property type="entry name" value="ABC_transp_permease"/>
</dbReference>
<evidence type="ECO:0000256" key="6">
    <source>
        <dbReference type="ARBA" id="ARBA00022989"/>
    </source>
</evidence>
<organism evidence="9 10">
    <name type="scientific">Candidatus Dorea gallistercoris</name>
    <dbReference type="NCBI Taxonomy" id="2838542"/>
    <lineage>
        <taxon>Bacteria</taxon>
        <taxon>Bacillati</taxon>
        <taxon>Bacillota</taxon>
        <taxon>Clostridia</taxon>
        <taxon>Lachnospirales</taxon>
        <taxon>Lachnospiraceae</taxon>
        <taxon>Dorea</taxon>
    </lineage>
</organism>
<keyword evidence="6 8" id="KW-1133">Transmembrane helix</keyword>
<feature type="transmembrane region" description="Helical" evidence="8">
    <location>
        <begin position="91"/>
        <end position="114"/>
    </location>
</feature>
<dbReference type="GO" id="GO:0005886">
    <property type="term" value="C:plasma membrane"/>
    <property type="evidence" value="ECO:0007669"/>
    <property type="project" value="UniProtKB-SubCell"/>
</dbReference>
<evidence type="ECO:0000256" key="5">
    <source>
        <dbReference type="ARBA" id="ARBA00022692"/>
    </source>
</evidence>
<evidence type="ECO:0000256" key="3">
    <source>
        <dbReference type="ARBA" id="ARBA00022475"/>
    </source>
</evidence>
<keyword evidence="3" id="KW-1003">Cell membrane</keyword>
<dbReference type="CDD" id="cd06579">
    <property type="entry name" value="TM_PBP1_transp_AraH_like"/>
    <property type="match status" value="1"/>
</dbReference>
<dbReference type="PANTHER" id="PTHR32196">
    <property type="entry name" value="ABC TRANSPORTER PERMEASE PROTEIN YPHD-RELATED-RELATED"/>
    <property type="match status" value="1"/>
</dbReference>
<name>A0A9D1RAJ2_9FIRM</name>
<reference evidence="9" key="2">
    <citation type="submission" date="2021-04" db="EMBL/GenBank/DDBJ databases">
        <authorList>
            <person name="Gilroy R."/>
        </authorList>
    </citation>
    <scope>NUCLEOTIDE SEQUENCE</scope>
    <source>
        <strain evidence="9">ChiSxjej1B13-11762</strain>
    </source>
</reference>
<keyword evidence="7 8" id="KW-0472">Membrane</keyword>
<keyword evidence="4" id="KW-0997">Cell inner membrane</keyword>
<gene>
    <name evidence="9" type="ORF">H9873_08275</name>
</gene>
<accession>A0A9D1RAJ2</accession>
<keyword evidence="2" id="KW-0813">Transport</keyword>
<dbReference type="EMBL" id="DXGF01000143">
    <property type="protein sequence ID" value="HIW84304.1"/>
    <property type="molecule type" value="Genomic_DNA"/>
</dbReference>
<feature type="transmembrane region" description="Helical" evidence="8">
    <location>
        <begin position="161"/>
        <end position="179"/>
    </location>
</feature>
<evidence type="ECO:0000256" key="7">
    <source>
        <dbReference type="ARBA" id="ARBA00023136"/>
    </source>
</evidence>
<evidence type="ECO:0000313" key="9">
    <source>
        <dbReference type="EMBL" id="HIW84304.1"/>
    </source>
</evidence>
<evidence type="ECO:0000256" key="2">
    <source>
        <dbReference type="ARBA" id="ARBA00022448"/>
    </source>
</evidence>
<feature type="transmembrane region" description="Helical" evidence="8">
    <location>
        <begin position="289"/>
        <end position="307"/>
    </location>
</feature>
<protein>
    <submittedName>
        <fullName evidence="9">ABC transporter permease</fullName>
    </submittedName>
</protein>
<comment type="caution">
    <text evidence="9">The sequence shown here is derived from an EMBL/GenBank/DDBJ whole genome shotgun (WGS) entry which is preliminary data.</text>
</comment>
<dbReference type="PANTHER" id="PTHR32196:SF21">
    <property type="entry name" value="ABC TRANSPORTER PERMEASE PROTEIN YPHD-RELATED"/>
    <property type="match status" value="1"/>
</dbReference>